<dbReference type="PANTHER" id="PTHR24148:SF64">
    <property type="entry name" value="HETEROKARYON INCOMPATIBILITY DOMAIN-CONTAINING PROTEIN"/>
    <property type="match status" value="1"/>
</dbReference>
<dbReference type="GeneID" id="83217261"/>
<keyword evidence="3" id="KW-1185">Reference proteome</keyword>
<evidence type="ECO:0000259" key="1">
    <source>
        <dbReference type="Pfam" id="PF06985"/>
    </source>
</evidence>
<dbReference type="Pfam" id="PF06985">
    <property type="entry name" value="HET"/>
    <property type="match status" value="1"/>
</dbReference>
<name>A0AAD7UW89_9FUNG</name>
<organism evidence="2 3">
    <name type="scientific">Lichtheimia ornata</name>
    <dbReference type="NCBI Taxonomy" id="688661"/>
    <lineage>
        <taxon>Eukaryota</taxon>
        <taxon>Fungi</taxon>
        <taxon>Fungi incertae sedis</taxon>
        <taxon>Mucoromycota</taxon>
        <taxon>Mucoromycotina</taxon>
        <taxon>Mucoromycetes</taxon>
        <taxon>Mucorales</taxon>
        <taxon>Lichtheimiaceae</taxon>
        <taxon>Lichtheimia</taxon>
    </lineage>
</organism>
<dbReference type="InterPro" id="IPR052895">
    <property type="entry name" value="HetReg/Transcr_Mod"/>
</dbReference>
<accession>A0AAD7UW89</accession>
<evidence type="ECO:0000313" key="3">
    <source>
        <dbReference type="Proteomes" id="UP001234581"/>
    </source>
</evidence>
<proteinExistence type="predicted"/>
<gene>
    <name evidence="2" type="ORF">O0I10_009856</name>
</gene>
<dbReference type="AlphaFoldDB" id="A0AAD7UW89"/>
<feature type="domain" description="Heterokaryon incompatibility" evidence="1">
    <location>
        <begin position="86"/>
        <end position="238"/>
    </location>
</feature>
<protein>
    <recommendedName>
        <fullName evidence="1">Heterokaryon incompatibility domain-containing protein</fullName>
    </recommendedName>
</protein>
<evidence type="ECO:0000313" key="2">
    <source>
        <dbReference type="EMBL" id="KAJ8654415.1"/>
    </source>
</evidence>
<dbReference type="Proteomes" id="UP001234581">
    <property type="component" value="Unassembled WGS sequence"/>
</dbReference>
<sequence length="421" mass="49250">MTRETEIDDNDPEKITICLEDDEYNERKKVFEKGLSALLANQHFLLLYVPDNGSKMQVIRPSSNLFHRKRMIKRINDTKRGIPSFYYALSHLWGLTENDRYHWNDIKEYVDDEEGQPVKPVSMRHEKRDTLLALLKDHPDSYWWIDVLCARTDTPLDIMGDIYACCLECIAMIDCDPSLIPKIHTMSVGEKEMGELLSHSSRYPRYERICKTKALQLCDLLHTFLQSQWWQRVWTWQEMALPCGDVRFMAETSTHQQLQTNTITLDELIKLGAVAYTLDHTFVANYKTTLREDIKKMGSEAKAVCNILGPIRDASECNDSRISGSDHRFMDVIYSMKNSTRRCYDPADYVYGVLGMMQIQIPRMVDPCEVWRHFLAELDNCTPHFNRAPQCIDRAQEIDLREAETIGDVYKKLYRAWYGDW</sequence>
<dbReference type="EMBL" id="JARTCD010000061">
    <property type="protein sequence ID" value="KAJ8654415.1"/>
    <property type="molecule type" value="Genomic_DNA"/>
</dbReference>
<comment type="caution">
    <text evidence="2">The sequence shown here is derived from an EMBL/GenBank/DDBJ whole genome shotgun (WGS) entry which is preliminary data.</text>
</comment>
<dbReference type="PANTHER" id="PTHR24148">
    <property type="entry name" value="ANKYRIN REPEAT DOMAIN-CONTAINING PROTEIN 39 HOMOLOG-RELATED"/>
    <property type="match status" value="1"/>
</dbReference>
<dbReference type="InterPro" id="IPR010730">
    <property type="entry name" value="HET"/>
</dbReference>
<dbReference type="RefSeq" id="XP_058339329.1">
    <property type="nucleotide sequence ID" value="XM_058489842.1"/>
</dbReference>
<reference evidence="2 3" key="1">
    <citation type="submission" date="2023-03" db="EMBL/GenBank/DDBJ databases">
        <title>Genome sequence of Lichtheimia ornata CBS 291.66.</title>
        <authorList>
            <person name="Mohabir J.T."/>
            <person name="Shea T.P."/>
            <person name="Kurbessoian T."/>
            <person name="Berby B."/>
            <person name="Fontaine J."/>
            <person name="Livny J."/>
            <person name="Gnirke A."/>
            <person name="Stajich J.E."/>
            <person name="Cuomo C.A."/>
        </authorList>
    </citation>
    <scope>NUCLEOTIDE SEQUENCE [LARGE SCALE GENOMIC DNA]</scope>
    <source>
        <strain evidence="2">CBS 291.66</strain>
    </source>
</reference>